<keyword evidence="1" id="KW-0472">Membrane</keyword>
<feature type="transmembrane region" description="Helical" evidence="1">
    <location>
        <begin position="116"/>
        <end position="135"/>
    </location>
</feature>
<evidence type="ECO:0000313" key="3">
    <source>
        <dbReference type="Proteomes" id="UP001056426"/>
    </source>
</evidence>
<accession>A0A9J6ZN49</accession>
<dbReference type="RefSeq" id="WP_250722433.1">
    <property type="nucleotide sequence ID" value="NZ_CP098400.1"/>
</dbReference>
<dbReference type="Pfam" id="PF14126">
    <property type="entry name" value="DUF4293"/>
    <property type="match status" value="1"/>
</dbReference>
<feature type="transmembrane region" description="Helical" evidence="1">
    <location>
        <begin position="58"/>
        <end position="76"/>
    </location>
</feature>
<feature type="transmembrane region" description="Helical" evidence="1">
    <location>
        <begin position="7"/>
        <end position="28"/>
    </location>
</feature>
<organism evidence="2 3">
    <name type="scientific">Xiashengella succiniciproducens</name>
    <dbReference type="NCBI Taxonomy" id="2949635"/>
    <lineage>
        <taxon>Bacteria</taxon>
        <taxon>Pseudomonadati</taxon>
        <taxon>Bacteroidota</taxon>
        <taxon>Bacteroidia</taxon>
        <taxon>Marinilabiliales</taxon>
        <taxon>Marinilabiliaceae</taxon>
        <taxon>Xiashengella</taxon>
    </lineage>
</organism>
<evidence type="ECO:0000313" key="2">
    <source>
        <dbReference type="EMBL" id="URW78950.1"/>
    </source>
</evidence>
<sequence>MIQRIQSLYLLVALLVTGSLLFTNMLYLETTTASMALRQNGLFEVTGNADLIGRTMPLQLMLTVTLLLLLVTIFLFKKRQLQLRICGINLAMHAGLSVLIFYYGKHFSKLFNAELSFNWPLVLPVVSIVLLLLAMRSILSDELLIKSIDRIR</sequence>
<dbReference type="InterPro" id="IPR025635">
    <property type="entry name" value="DUF4293"/>
</dbReference>
<keyword evidence="3" id="KW-1185">Reference proteome</keyword>
<keyword evidence="1" id="KW-0812">Transmembrane</keyword>
<dbReference type="KEGG" id="alkq:M9189_08785"/>
<keyword evidence="1" id="KW-1133">Transmembrane helix</keyword>
<reference evidence="2" key="2">
    <citation type="submission" date="2022-06" db="EMBL/GenBank/DDBJ databases">
        <title>Xiashengella guii gen. nov. sp. nov., a bacterium isolated form anaerobic digestion tank.</title>
        <authorList>
            <person name="Huang H."/>
        </authorList>
    </citation>
    <scope>NUCLEOTIDE SEQUENCE</scope>
    <source>
        <strain evidence="2">Ai-910</strain>
    </source>
</reference>
<protein>
    <submittedName>
        <fullName evidence="2">DUF4293 domain-containing protein</fullName>
    </submittedName>
</protein>
<gene>
    <name evidence="2" type="ORF">M9189_08785</name>
</gene>
<evidence type="ECO:0000256" key="1">
    <source>
        <dbReference type="SAM" id="Phobius"/>
    </source>
</evidence>
<dbReference type="AlphaFoldDB" id="A0A9J6ZN49"/>
<name>A0A9J6ZN49_9BACT</name>
<dbReference type="Proteomes" id="UP001056426">
    <property type="component" value="Chromosome"/>
</dbReference>
<reference evidence="2" key="1">
    <citation type="submission" date="2022-05" db="EMBL/GenBank/DDBJ databases">
        <authorList>
            <person name="Sun X."/>
        </authorList>
    </citation>
    <scope>NUCLEOTIDE SEQUENCE</scope>
    <source>
        <strain evidence="2">Ai-910</strain>
    </source>
</reference>
<dbReference type="EMBL" id="CP098400">
    <property type="protein sequence ID" value="URW78950.1"/>
    <property type="molecule type" value="Genomic_DNA"/>
</dbReference>
<proteinExistence type="predicted"/>
<feature type="transmembrane region" description="Helical" evidence="1">
    <location>
        <begin position="83"/>
        <end position="104"/>
    </location>
</feature>